<evidence type="ECO:0000313" key="2">
    <source>
        <dbReference type="EMBL" id="EEQ34441.1"/>
    </source>
</evidence>
<organism evidence="2 3">
    <name type="scientific">Arthroderma otae (strain ATCC MYA-4605 / CBS 113480)</name>
    <name type="common">Microsporum canis</name>
    <dbReference type="NCBI Taxonomy" id="554155"/>
    <lineage>
        <taxon>Eukaryota</taxon>
        <taxon>Fungi</taxon>
        <taxon>Dikarya</taxon>
        <taxon>Ascomycota</taxon>
        <taxon>Pezizomycotina</taxon>
        <taxon>Eurotiomycetes</taxon>
        <taxon>Eurotiomycetidae</taxon>
        <taxon>Onygenales</taxon>
        <taxon>Arthrodermataceae</taxon>
        <taxon>Microsporum</taxon>
    </lineage>
</organism>
<protein>
    <submittedName>
        <fullName evidence="2">Uncharacterized protein</fullName>
    </submittedName>
</protein>
<sequence>MQLHWIVTLLFASSAIAGVVDTFAAPGMSEALGIRDVSLALFVCQPTASSKDLDLTINSLADVMPAATVMIRKCVAHALDVYATAIDADRPDYTYPRMGNGTFGNWSYALEKLDLGICS</sequence>
<gene>
    <name evidence="2" type="ORF">MCYG_07260</name>
</gene>
<feature type="chain" id="PRO_5002951638" evidence="1">
    <location>
        <begin position="18"/>
        <end position="119"/>
    </location>
</feature>
<dbReference type="RefSeq" id="XP_002843477.1">
    <property type="nucleotide sequence ID" value="XM_002843431.1"/>
</dbReference>
<reference evidence="3" key="1">
    <citation type="journal article" date="2012" name="MBio">
        <title>Comparative genome analysis of Trichophyton rubrum and related dermatophytes reveals candidate genes involved in infection.</title>
        <authorList>
            <person name="Martinez D.A."/>
            <person name="Oliver B.G."/>
            <person name="Graeser Y."/>
            <person name="Goldberg J.M."/>
            <person name="Li W."/>
            <person name="Martinez-Rossi N.M."/>
            <person name="Monod M."/>
            <person name="Shelest E."/>
            <person name="Barton R.C."/>
            <person name="Birch E."/>
            <person name="Brakhage A.A."/>
            <person name="Chen Z."/>
            <person name="Gurr S.J."/>
            <person name="Heiman D."/>
            <person name="Heitman J."/>
            <person name="Kosti I."/>
            <person name="Rossi A."/>
            <person name="Saif S."/>
            <person name="Samalova M."/>
            <person name="Saunders C.W."/>
            <person name="Shea T."/>
            <person name="Summerbell R.C."/>
            <person name="Xu J."/>
            <person name="Young S."/>
            <person name="Zeng Q."/>
            <person name="Birren B.W."/>
            <person name="Cuomo C.A."/>
            <person name="White T.C."/>
        </authorList>
    </citation>
    <scope>NUCLEOTIDE SEQUENCE [LARGE SCALE GENOMIC DNA]</scope>
    <source>
        <strain evidence="3">ATCC MYA-4605 / CBS 113480</strain>
    </source>
</reference>
<proteinExistence type="predicted"/>
<evidence type="ECO:0000313" key="3">
    <source>
        <dbReference type="Proteomes" id="UP000002035"/>
    </source>
</evidence>
<evidence type="ECO:0000256" key="1">
    <source>
        <dbReference type="SAM" id="SignalP"/>
    </source>
</evidence>
<keyword evidence="3" id="KW-1185">Reference proteome</keyword>
<dbReference type="VEuPathDB" id="FungiDB:MCYG_07260"/>
<dbReference type="Proteomes" id="UP000002035">
    <property type="component" value="Unassembled WGS sequence"/>
</dbReference>
<dbReference type="HOGENOM" id="CLU_2060953_0_0_1"/>
<keyword evidence="1" id="KW-0732">Signal</keyword>
<dbReference type="AlphaFoldDB" id="C5FY43"/>
<feature type="signal peptide" evidence="1">
    <location>
        <begin position="1"/>
        <end position="17"/>
    </location>
</feature>
<dbReference type="EMBL" id="DS995707">
    <property type="protein sequence ID" value="EEQ34441.1"/>
    <property type="molecule type" value="Genomic_DNA"/>
</dbReference>
<name>C5FY43_ARTOC</name>
<dbReference type="GeneID" id="9225372"/>
<accession>C5FY43</accession>